<keyword evidence="7" id="KW-0732">Signal</keyword>
<comment type="similarity">
    <text evidence="3">Belongs to the transpeptidase family.</text>
</comment>
<feature type="transmembrane region" description="Helical" evidence="14">
    <location>
        <begin position="70"/>
        <end position="88"/>
    </location>
</feature>
<dbReference type="Pfam" id="PF01098">
    <property type="entry name" value="FTSW_RODA_SPOVE"/>
    <property type="match status" value="1"/>
</dbReference>
<feature type="compositionally biased region" description="Polar residues" evidence="13">
    <location>
        <begin position="900"/>
        <end position="922"/>
    </location>
</feature>
<dbReference type="PANTHER" id="PTHR30627:SF6">
    <property type="entry name" value="BETA-LACTAMASE YBXI-RELATED"/>
    <property type="match status" value="1"/>
</dbReference>
<dbReference type="SUPFAM" id="SSF56601">
    <property type="entry name" value="beta-lactamase/transpeptidase-like"/>
    <property type="match status" value="1"/>
</dbReference>
<dbReference type="Gene3D" id="3.40.710.10">
    <property type="entry name" value="DD-peptidase/beta-lactamase superfamily"/>
    <property type="match status" value="1"/>
</dbReference>
<feature type="domain" description="Penicillin-binding protein transpeptidase" evidence="15">
    <location>
        <begin position="651"/>
        <end position="962"/>
    </location>
</feature>
<dbReference type="InterPro" id="IPR001460">
    <property type="entry name" value="PCN-bd_Tpept"/>
</dbReference>
<keyword evidence="12" id="KW-0046">Antibiotic resistance</keyword>
<keyword evidence="6 14" id="KW-0812">Transmembrane</keyword>
<feature type="transmembrane region" description="Helical" evidence="14">
    <location>
        <begin position="290"/>
        <end position="314"/>
    </location>
</feature>
<protein>
    <recommendedName>
        <fullName evidence="5">beta-lactamase</fullName>
        <ecNumber evidence="5">3.5.2.6</ecNumber>
    </recommendedName>
</protein>
<feature type="transmembrane region" description="Helical" evidence="14">
    <location>
        <begin position="40"/>
        <end position="64"/>
    </location>
</feature>
<dbReference type="InterPro" id="IPR036138">
    <property type="entry name" value="PBP_dimer_sf"/>
</dbReference>
<feature type="transmembrane region" description="Helical" evidence="14">
    <location>
        <begin position="95"/>
        <end position="120"/>
    </location>
</feature>
<comment type="caution">
    <text evidence="17">The sequence shown here is derived from an EMBL/GenBank/DDBJ whole genome shotgun (WGS) entry which is preliminary data.</text>
</comment>
<dbReference type="SUPFAM" id="SSF56519">
    <property type="entry name" value="Penicillin binding protein dimerisation domain"/>
    <property type="match status" value="1"/>
</dbReference>
<accession>A0ABP8W6Z8</accession>
<evidence type="ECO:0000256" key="5">
    <source>
        <dbReference type="ARBA" id="ARBA00012865"/>
    </source>
</evidence>
<reference evidence="18" key="1">
    <citation type="journal article" date="2019" name="Int. J. Syst. Evol. Microbiol.">
        <title>The Global Catalogue of Microorganisms (GCM) 10K type strain sequencing project: providing services to taxonomists for standard genome sequencing and annotation.</title>
        <authorList>
            <consortium name="The Broad Institute Genomics Platform"/>
            <consortium name="The Broad Institute Genome Sequencing Center for Infectious Disease"/>
            <person name="Wu L."/>
            <person name="Ma J."/>
        </authorList>
    </citation>
    <scope>NUCLEOTIDE SEQUENCE [LARGE SCALE GENOMIC DNA]</scope>
    <source>
        <strain evidence="18">JCM 18055</strain>
    </source>
</reference>
<feature type="transmembrane region" description="Helical" evidence="14">
    <location>
        <begin position="401"/>
        <end position="421"/>
    </location>
</feature>
<dbReference type="InterPro" id="IPR012338">
    <property type="entry name" value="Beta-lactam/transpept-like"/>
</dbReference>
<evidence type="ECO:0000256" key="13">
    <source>
        <dbReference type="SAM" id="MobiDB-lite"/>
    </source>
</evidence>
<comment type="catalytic activity">
    <reaction evidence="1">
        <text>a beta-lactam + H2O = a substituted beta-amino acid</text>
        <dbReference type="Rhea" id="RHEA:20401"/>
        <dbReference type="ChEBI" id="CHEBI:15377"/>
        <dbReference type="ChEBI" id="CHEBI:35627"/>
        <dbReference type="ChEBI" id="CHEBI:140347"/>
        <dbReference type="EC" id="3.5.2.6"/>
    </reaction>
</comment>
<dbReference type="InterPro" id="IPR001182">
    <property type="entry name" value="FtsW/RodA"/>
</dbReference>
<evidence type="ECO:0000313" key="17">
    <source>
        <dbReference type="EMBL" id="GAA4682200.1"/>
    </source>
</evidence>
<dbReference type="Pfam" id="PF00905">
    <property type="entry name" value="Transpeptidase"/>
    <property type="match status" value="1"/>
</dbReference>
<keyword evidence="9" id="KW-0133">Cell shape</keyword>
<evidence type="ECO:0000256" key="12">
    <source>
        <dbReference type="ARBA" id="ARBA00023251"/>
    </source>
</evidence>
<evidence type="ECO:0000256" key="9">
    <source>
        <dbReference type="ARBA" id="ARBA00022960"/>
    </source>
</evidence>
<evidence type="ECO:0000256" key="3">
    <source>
        <dbReference type="ARBA" id="ARBA00007171"/>
    </source>
</evidence>
<feature type="transmembrane region" description="Helical" evidence="14">
    <location>
        <begin position="360"/>
        <end position="381"/>
    </location>
</feature>
<evidence type="ECO:0000256" key="4">
    <source>
        <dbReference type="ARBA" id="ARBA00007898"/>
    </source>
</evidence>
<feature type="domain" description="Penicillin-binding protein dimerisation" evidence="16">
    <location>
        <begin position="445"/>
        <end position="606"/>
    </location>
</feature>
<dbReference type="Pfam" id="PF03717">
    <property type="entry name" value="PBP_dimer"/>
    <property type="match status" value="1"/>
</dbReference>
<feature type="transmembrane region" description="Helical" evidence="14">
    <location>
        <begin position="182"/>
        <end position="198"/>
    </location>
</feature>
<keyword evidence="8" id="KW-0378">Hydrolase</keyword>
<feature type="transmembrane region" description="Helical" evidence="14">
    <location>
        <begin position="205"/>
        <end position="224"/>
    </location>
</feature>
<keyword evidence="18" id="KW-1185">Reference proteome</keyword>
<proteinExistence type="inferred from homology"/>
<feature type="transmembrane region" description="Helical" evidence="14">
    <location>
        <begin position="126"/>
        <end position="152"/>
    </location>
</feature>
<dbReference type="EMBL" id="BAABIC010000004">
    <property type="protein sequence ID" value="GAA4682200.1"/>
    <property type="molecule type" value="Genomic_DNA"/>
</dbReference>
<evidence type="ECO:0000256" key="1">
    <source>
        <dbReference type="ARBA" id="ARBA00001526"/>
    </source>
</evidence>
<feature type="region of interest" description="Disordered" evidence="13">
    <location>
        <begin position="897"/>
        <end position="924"/>
    </location>
</feature>
<evidence type="ECO:0000256" key="8">
    <source>
        <dbReference type="ARBA" id="ARBA00022801"/>
    </source>
</evidence>
<dbReference type="Gene3D" id="3.90.1310.10">
    <property type="entry name" value="Penicillin-binding protein 2a (Domain 2)"/>
    <property type="match status" value="1"/>
</dbReference>
<evidence type="ECO:0000259" key="16">
    <source>
        <dbReference type="Pfam" id="PF03717"/>
    </source>
</evidence>
<evidence type="ECO:0000256" key="11">
    <source>
        <dbReference type="ARBA" id="ARBA00023136"/>
    </source>
</evidence>
<comment type="subcellular location">
    <subcellularLocation>
        <location evidence="2">Membrane</location>
        <topology evidence="2">Multi-pass membrane protein</topology>
    </subcellularLocation>
</comment>
<evidence type="ECO:0000256" key="2">
    <source>
        <dbReference type="ARBA" id="ARBA00004141"/>
    </source>
</evidence>
<evidence type="ECO:0000256" key="14">
    <source>
        <dbReference type="SAM" id="Phobius"/>
    </source>
</evidence>
<name>A0ABP8W6Z8_9PSEU</name>
<evidence type="ECO:0000256" key="6">
    <source>
        <dbReference type="ARBA" id="ARBA00022692"/>
    </source>
</evidence>
<organism evidence="17 18">
    <name type="scientific">Pseudonocardia yuanmonensis</name>
    <dbReference type="NCBI Taxonomy" id="1095914"/>
    <lineage>
        <taxon>Bacteria</taxon>
        <taxon>Bacillati</taxon>
        <taxon>Actinomycetota</taxon>
        <taxon>Actinomycetes</taxon>
        <taxon>Pseudonocardiales</taxon>
        <taxon>Pseudonocardiaceae</taxon>
        <taxon>Pseudonocardia</taxon>
    </lineage>
</organism>
<comment type="similarity">
    <text evidence="4">Belongs to the class-D beta-lactamase family.</text>
</comment>
<feature type="transmembrane region" description="Helical" evidence="14">
    <location>
        <begin position="159"/>
        <end position="176"/>
    </location>
</feature>
<evidence type="ECO:0000259" key="15">
    <source>
        <dbReference type="Pfam" id="PF00905"/>
    </source>
</evidence>
<dbReference type="RefSeq" id="WP_345379310.1">
    <property type="nucleotide sequence ID" value="NZ_BAABIC010000004.1"/>
</dbReference>
<evidence type="ECO:0000256" key="7">
    <source>
        <dbReference type="ARBA" id="ARBA00022729"/>
    </source>
</evidence>
<sequence length="977" mass="100643">MRPGRRLRRLLRGRRRISAWAGERPSRAERPPRRPRNRGLAFDVVAVLATLVLVAAGLANLAVVEGADTALRQAIIAGGGLVLLALFWRVRVGLLGALGVACYTAAVVLLAAVPVVGLSANGATRWIAFGGFTFQPSELAKLGMLLVIAGVLGSGRPAWQRFVGALVLAAVPIVLTVLQPDLSTTTLLVVVAVALLVIGRVPARFVLPVFAGAAVAAPLAVGLLRPYQVERLGSFLAGAAESPAGSGWAVAQARIALASGGAFGQAGDPLTNVLERYLPERDTDLAPASLVLQFGLVAGVAVLLAAVVLVWRLAVASRTSRTAHGALLAGGLAVLFGAEVVVSVGGNLGLLPLAGVPFPLVSYGGTAVVVHLAAIGVVLGVRRDGARRVLWAAPDRLRPRLVRVAALGLTGLLVTFGAFGWRLEAVEGPALVAAGQEQMTRCVRLPAPRGDITDRNGTIIATDAARTDAGTAKVEAVPALVRPVEVDRIAEMLGRPAADVRAALDAAPDTTLSLELADLPLAQARAFTRFAGMRVEAGPRRSYPTGELLGPLLGYTGVATEVQARRDPTLAPGVVVGRAGLEASYDAVLRGLDGEQCYYVTPSGVPTAVGTRRDPVPGADLRTALDLPLQRRLTDSVRASLAAQRNPRAVGAAVAMDPRNGQVLALASLPSYDNNLYGPPLDVQALRAVEARPGHPTLEHASQVALPPGSTFKLVVAAANVVTNTIPPASVIPTGASFSLGGHTFDNWRPMGPMNLPQAIAWSNDVYFYQLAARMGPGPIVDAAHALGVGRPTGIDLPGESAGYLGTPETIEADGGHWYGGTTVILGIGQGPLQVTPLQNARWTAAIATGQLVTPRVGLAVGTRETGFTALPVPPPVPVPFAAALGPVKDGMRGAVRGGTATSLSTLPLDSGSKTGTAQDGSLSAEEYDNWNSVVAPLDAPTVVMTGLVQGPGKGGNSASRIVVDGLRQYLDAPPAP</sequence>
<evidence type="ECO:0000256" key="10">
    <source>
        <dbReference type="ARBA" id="ARBA00022989"/>
    </source>
</evidence>
<dbReference type="EC" id="3.5.2.6" evidence="5"/>
<dbReference type="PANTHER" id="PTHR30627">
    <property type="entry name" value="PEPTIDOGLYCAN D,D-TRANSPEPTIDASE"/>
    <property type="match status" value="1"/>
</dbReference>
<dbReference type="Proteomes" id="UP001500325">
    <property type="component" value="Unassembled WGS sequence"/>
</dbReference>
<keyword evidence="11 14" id="KW-0472">Membrane</keyword>
<gene>
    <name evidence="17" type="ORF">GCM10023215_15170</name>
</gene>
<evidence type="ECO:0000313" key="18">
    <source>
        <dbReference type="Proteomes" id="UP001500325"/>
    </source>
</evidence>
<feature type="transmembrane region" description="Helical" evidence="14">
    <location>
        <begin position="326"/>
        <end position="348"/>
    </location>
</feature>
<keyword evidence="10 14" id="KW-1133">Transmembrane helix</keyword>
<dbReference type="InterPro" id="IPR050515">
    <property type="entry name" value="Beta-lactam/transpept"/>
</dbReference>
<dbReference type="InterPro" id="IPR005311">
    <property type="entry name" value="PBP_dimer"/>
</dbReference>